<evidence type="ECO:0000313" key="3">
    <source>
        <dbReference type="Proteomes" id="UP001642720"/>
    </source>
</evidence>
<reference evidence="2 3" key="1">
    <citation type="submission" date="2018-01" db="EMBL/GenBank/DDBJ databases">
        <title>Genome characterization of the sugarcane-associated fungus Trichoderma ghanense CCMA-1212 and their application in lignocelulose bioconversion.</title>
        <authorList>
            <person name="Steindorff A.S."/>
            <person name="Mendes T.D."/>
            <person name="Vilela E.S.D."/>
            <person name="Rodrigues D.S."/>
            <person name="Formighieri E.F."/>
            <person name="Melo I.S."/>
            <person name="Favaro L.C.L."/>
        </authorList>
    </citation>
    <scope>NUCLEOTIDE SEQUENCE [LARGE SCALE GENOMIC DNA]</scope>
    <source>
        <strain evidence="2 3">CCMA-1212</strain>
    </source>
</reference>
<comment type="caution">
    <text evidence="2">The sequence shown here is derived from an EMBL/GenBank/DDBJ whole genome shotgun (WGS) entry which is preliminary data.</text>
</comment>
<dbReference type="Proteomes" id="UP001642720">
    <property type="component" value="Unassembled WGS sequence"/>
</dbReference>
<protein>
    <submittedName>
        <fullName evidence="2">Uncharacterized protein</fullName>
    </submittedName>
</protein>
<organism evidence="2 3">
    <name type="scientific">Trichoderma ghanense</name>
    <dbReference type="NCBI Taxonomy" id="65468"/>
    <lineage>
        <taxon>Eukaryota</taxon>
        <taxon>Fungi</taxon>
        <taxon>Dikarya</taxon>
        <taxon>Ascomycota</taxon>
        <taxon>Pezizomycotina</taxon>
        <taxon>Sordariomycetes</taxon>
        <taxon>Hypocreomycetidae</taxon>
        <taxon>Hypocreales</taxon>
        <taxon>Hypocreaceae</taxon>
        <taxon>Trichoderma</taxon>
    </lineage>
</organism>
<feature type="compositionally biased region" description="Polar residues" evidence="1">
    <location>
        <begin position="114"/>
        <end position="140"/>
    </location>
</feature>
<dbReference type="EMBL" id="PPTA01000009">
    <property type="protein sequence ID" value="TFB01437.1"/>
    <property type="molecule type" value="Genomic_DNA"/>
</dbReference>
<evidence type="ECO:0000313" key="2">
    <source>
        <dbReference type="EMBL" id="TFB01437.1"/>
    </source>
</evidence>
<dbReference type="GeneID" id="300578576"/>
<sequence length="261" mass="29387">MPTKPPPPRFEISDLGMSESDPRYSNAVKCVQMYWTRATHMTEKHCTRYLEFLRPGHVADFIPAKSTKTAASLYEHVPEDYTAAIKKRYVNSTLQQDYTADCRRLYPEPAPGRQQGNVTSTPDQGDEAPTSSSQQEDTTLTEASASPESSTPAQSSVLDAWHIDDVVSMLSLPSNKKRPNPSPRSIAKRVKVGSDEMLEKMHREAEKIQQVIMANQDIKLQELHRAIDENRQALSVMQSELRQFMSAVATTLRDIQEHLDA</sequence>
<proteinExistence type="predicted"/>
<accession>A0ABY2H0W9</accession>
<feature type="compositionally biased region" description="Low complexity" evidence="1">
    <location>
        <begin position="141"/>
        <end position="156"/>
    </location>
</feature>
<dbReference type="RefSeq" id="XP_073557638.1">
    <property type="nucleotide sequence ID" value="XM_073704126.1"/>
</dbReference>
<feature type="region of interest" description="Disordered" evidence="1">
    <location>
        <begin position="104"/>
        <end position="156"/>
    </location>
</feature>
<evidence type="ECO:0000256" key="1">
    <source>
        <dbReference type="SAM" id="MobiDB-lite"/>
    </source>
</evidence>
<keyword evidence="3" id="KW-1185">Reference proteome</keyword>
<gene>
    <name evidence="2" type="ORF">CCMA1212_006937</name>
</gene>
<name>A0ABY2H0W9_9HYPO</name>